<dbReference type="Pfam" id="PF24329">
    <property type="entry name" value="FN-plug_TEN1-4"/>
    <property type="match status" value="1"/>
</dbReference>
<evidence type="ECO:0000256" key="2">
    <source>
        <dbReference type="ARBA" id="ARBA00022737"/>
    </source>
</evidence>
<dbReference type="Proteomes" id="UP000015101">
    <property type="component" value="Unassembled WGS sequence"/>
</dbReference>
<dbReference type="PANTHER" id="PTHR11219:SF69">
    <property type="entry name" value="TENEURIN-A"/>
    <property type="match status" value="1"/>
</dbReference>
<dbReference type="EnsemblMetazoa" id="HelroT122962">
    <property type="protein sequence ID" value="HelroP122962"/>
    <property type="gene ID" value="HelroG122962"/>
</dbReference>
<reference evidence="6 8" key="2">
    <citation type="journal article" date="2013" name="Nature">
        <title>Insights into bilaterian evolution from three spiralian genomes.</title>
        <authorList>
            <person name="Simakov O."/>
            <person name="Marletaz F."/>
            <person name="Cho S.J."/>
            <person name="Edsinger-Gonzales E."/>
            <person name="Havlak P."/>
            <person name="Hellsten U."/>
            <person name="Kuo D.H."/>
            <person name="Larsson T."/>
            <person name="Lv J."/>
            <person name="Arendt D."/>
            <person name="Savage R."/>
            <person name="Osoegawa K."/>
            <person name="de Jong P."/>
            <person name="Grimwood J."/>
            <person name="Chapman J.A."/>
            <person name="Shapiro H."/>
            <person name="Aerts A."/>
            <person name="Otillar R.P."/>
            <person name="Terry A.Y."/>
            <person name="Boore J.L."/>
            <person name="Grigoriev I.V."/>
            <person name="Lindberg D.R."/>
            <person name="Seaver E.C."/>
            <person name="Weisblat D.A."/>
            <person name="Putnam N.H."/>
            <person name="Rokhsar D.S."/>
        </authorList>
    </citation>
    <scope>NUCLEOTIDE SEQUENCE</scope>
</reference>
<dbReference type="AlphaFoldDB" id="T1EGW4"/>
<dbReference type="GeneID" id="20195814"/>
<evidence type="ECO:0000313" key="8">
    <source>
        <dbReference type="Proteomes" id="UP000015101"/>
    </source>
</evidence>
<evidence type="ECO:0000259" key="5">
    <source>
        <dbReference type="Pfam" id="PF25021"/>
    </source>
</evidence>
<dbReference type="InterPro" id="IPR056822">
    <property type="entry name" value="TEN_NHL"/>
</dbReference>
<dbReference type="PANTHER" id="PTHR11219">
    <property type="entry name" value="TENEURIN AND N-ACETYLGLUCOSAMINE-1-PHOSPHODIESTER ALPHA-N-ACETYLGLUCOSAMINIDASE"/>
    <property type="match status" value="1"/>
</dbReference>
<keyword evidence="2" id="KW-0677">Repeat</keyword>
<dbReference type="KEGG" id="hro:HELRODRAFT_122962"/>
<dbReference type="eggNOG" id="KOG4659">
    <property type="taxonomic scope" value="Eukaryota"/>
</dbReference>
<sequence length="345" mass="38616">HLSYVTILLIGDVIPRDLVLVHLAISVESNYLKKTLNAKRNLYYTFNWDKQDKYQQKIYGVSTVKVSVGYEYMGCSEIFWTVSTGRMVAYSWNPMDFHKWRVNVLHAYDPSGGILHRGDGSMFLFRDQPPHITTYIGDGSIRKHECKRCVETISECRLIAPVDIVEGTDGSLYMADYNFVRKISPENNSVTNVLQLNITDVSYKYYLAVNPLDGSVFVSNYKNYRILRIKNTSSFSDAAKNFEVYVGTGEPCIPGDKELCGDNGPAIQAKLFFPKGIAINKDGVLYIADGKNVRMVNGEGIITTVVGTPKLPGPFIPFPCSGVSMASDVMLQWPTSLSINHLDES</sequence>
<organism evidence="7 8">
    <name type="scientific">Helobdella robusta</name>
    <name type="common">Californian leech</name>
    <dbReference type="NCBI Taxonomy" id="6412"/>
    <lineage>
        <taxon>Eukaryota</taxon>
        <taxon>Metazoa</taxon>
        <taxon>Spiralia</taxon>
        <taxon>Lophotrochozoa</taxon>
        <taxon>Annelida</taxon>
        <taxon>Clitellata</taxon>
        <taxon>Hirudinea</taxon>
        <taxon>Rhynchobdellida</taxon>
        <taxon>Glossiphoniidae</taxon>
        <taxon>Helobdella</taxon>
    </lineage>
</organism>
<dbReference type="EMBL" id="AMQM01004652">
    <property type="status" value="NOT_ANNOTATED_CDS"/>
    <property type="molecule type" value="Genomic_DNA"/>
</dbReference>
<evidence type="ECO:0000313" key="6">
    <source>
        <dbReference type="EMBL" id="ESO03371.1"/>
    </source>
</evidence>
<dbReference type="InterPro" id="IPR051216">
    <property type="entry name" value="Teneurin"/>
</dbReference>
<dbReference type="InParanoid" id="T1EGW4"/>
<protein>
    <recommendedName>
        <fullName evidence="9">SMP-30/Gluconolactonase/LRE-like region domain-containing protein</fullName>
    </recommendedName>
</protein>
<feature type="domain" description="Teneurin 1-4-like FN-plug" evidence="4">
    <location>
        <begin position="7"/>
        <end position="80"/>
    </location>
</feature>
<evidence type="ECO:0000313" key="7">
    <source>
        <dbReference type="EnsemblMetazoa" id="HelroP122962"/>
    </source>
</evidence>
<evidence type="ECO:0000256" key="1">
    <source>
        <dbReference type="ARBA" id="ARBA00022536"/>
    </source>
</evidence>
<evidence type="ECO:0000259" key="4">
    <source>
        <dbReference type="Pfam" id="PF24329"/>
    </source>
</evidence>
<gene>
    <name evidence="7" type="primary">20195814</name>
    <name evidence="6" type="ORF">HELRODRAFT_122962</name>
</gene>
<evidence type="ECO:0000256" key="3">
    <source>
        <dbReference type="ARBA" id="ARBA00023157"/>
    </source>
</evidence>
<name>T1EGW4_HELRO</name>
<reference evidence="8" key="1">
    <citation type="submission" date="2012-12" db="EMBL/GenBank/DDBJ databases">
        <authorList>
            <person name="Hellsten U."/>
            <person name="Grimwood J."/>
            <person name="Chapman J.A."/>
            <person name="Shapiro H."/>
            <person name="Aerts A."/>
            <person name="Otillar R.P."/>
            <person name="Terry A.Y."/>
            <person name="Boore J.L."/>
            <person name="Simakov O."/>
            <person name="Marletaz F."/>
            <person name="Cho S.-J."/>
            <person name="Edsinger-Gonzales E."/>
            <person name="Havlak P."/>
            <person name="Kuo D.-H."/>
            <person name="Larsson T."/>
            <person name="Lv J."/>
            <person name="Arendt D."/>
            <person name="Savage R."/>
            <person name="Osoegawa K."/>
            <person name="de Jong P."/>
            <person name="Lindberg D.R."/>
            <person name="Seaver E.C."/>
            <person name="Weisblat D.A."/>
            <person name="Putnam N.H."/>
            <person name="Grigoriev I.V."/>
            <person name="Rokhsar D.S."/>
        </authorList>
    </citation>
    <scope>NUCLEOTIDE SEQUENCE</scope>
</reference>
<dbReference type="OrthoDB" id="442731at2759"/>
<proteinExistence type="predicted"/>
<dbReference type="OMA" id="PRDHENC"/>
<keyword evidence="1" id="KW-0245">EGF-like domain</keyword>
<keyword evidence="3" id="KW-1015">Disulfide bond</keyword>
<accession>T1EGW4</accession>
<dbReference type="EMBL" id="KB096633">
    <property type="protein sequence ID" value="ESO03371.1"/>
    <property type="molecule type" value="Genomic_DNA"/>
</dbReference>
<dbReference type="STRING" id="6412.T1EGW4"/>
<dbReference type="HOGENOM" id="CLU_738850_0_0_1"/>
<keyword evidence="8" id="KW-1185">Reference proteome</keyword>
<dbReference type="Gene3D" id="2.120.10.30">
    <property type="entry name" value="TolB, C-terminal domain"/>
    <property type="match status" value="1"/>
</dbReference>
<reference evidence="7" key="3">
    <citation type="submission" date="2015-06" db="UniProtKB">
        <authorList>
            <consortium name="EnsemblMetazoa"/>
        </authorList>
    </citation>
    <scope>IDENTIFICATION</scope>
</reference>
<dbReference type="InterPro" id="IPR057627">
    <property type="entry name" value="FN-plug_TEN1-4"/>
</dbReference>
<dbReference type="RefSeq" id="XP_009018519.1">
    <property type="nucleotide sequence ID" value="XM_009020271.1"/>
</dbReference>
<dbReference type="SUPFAM" id="SSF101898">
    <property type="entry name" value="NHL repeat"/>
    <property type="match status" value="1"/>
</dbReference>
<feature type="domain" description="Teneurin NHL" evidence="5">
    <location>
        <begin position="129"/>
        <end position="345"/>
    </location>
</feature>
<dbReference type="Pfam" id="PF25021">
    <property type="entry name" value="TEN_NHL"/>
    <property type="match status" value="1"/>
</dbReference>
<evidence type="ECO:0008006" key="9">
    <source>
        <dbReference type="Google" id="ProtNLM"/>
    </source>
</evidence>
<dbReference type="InterPro" id="IPR011042">
    <property type="entry name" value="6-blade_b-propeller_TolB-like"/>
</dbReference>
<dbReference type="CTD" id="20195814"/>